<dbReference type="GO" id="GO:0003860">
    <property type="term" value="F:3-hydroxyisobutyryl-CoA hydrolase activity"/>
    <property type="evidence" value="ECO:0007669"/>
    <property type="project" value="UniProtKB-EC"/>
</dbReference>
<sequence length="337" mass="36213">MPTFRVTLVIMNQPVITDVVNHTGVLTLDRPKALNSLNHEMVRLIAEALERWRDDASVHQVVIRSSSKHFCAGGDVRAARDGVLSGRTDEVDAFFSDEYALNLVIANYPKPYIALASGVIMGGGLGVSAHGSHLVVTEDAFASMPEMNIGYITDVGMSWKLQHLPKMPSQALGTYLALTGYRLTPDDMLATGLATHKVSTLDGLVERIADEGVGALDAVALEPGHSALTDRLGGIEERFSGSWAEISGRLNDEDKELLAQASPSALVAATQLLRANATLDLAQALDNERALAAVMYREPDFAEGVRAVLVDKTNDARFAPEPSPEKYRDALVHGGSN</sequence>
<dbReference type="InterPro" id="IPR045004">
    <property type="entry name" value="ECH_dom"/>
</dbReference>
<dbReference type="EC" id="3.1.2.4" evidence="2"/>
<dbReference type="Pfam" id="PF16113">
    <property type="entry name" value="ECH_2"/>
    <property type="match status" value="1"/>
</dbReference>
<protein>
    <recommendedName>
        <fullName evidence="2">3-hydroxyisobutyryl-CoA hydrolase</fullName>
        <ecNumber evidence="2">3.1.2.4</ecNumber>
    </recommendedName>
</protein>
<dbReference type="EMBL" id="LT629700">
    <property type="protein sequence ID" value="SDL61033.1"/>
    <property type="molecule type" value="Genomic_DNA"/>
</dbReference>
<dbReference type="Gene3D" id="3.90.226.10">
    <property type="entry name" value="2-enoyl-CoA Hydratase, Chain A, domain 1"/>
    <property type="match status" value="1"/>
</dbReference>
<dbReference type="GO" id="GO:0006574">
    <property type="term" value="P:L-valine catabolic process"/>
    <property type="evidence" value="ECO:0007669"/>
    <property type="project" value="TreeGrafter"/>
</dbReference>
<name>A0A1G9LGZ0_9CORY</name>
<dbReference type="SUPFAM" id="SSF52096">
    <property type="entry name" value="ClpP/crotonase"/>
    <property type="match status" value="1"/>
</dbReference>
<feature type="region of interest" description="Disordered" evidence="4">
    <location>
        <begin position="316"/>
        <end position="337"/>
    </location>
</feature>
<dbReference type="PANTHER" id="PTHR43176:SF3">
    <property type="entry name" value="3-HYDROXYISOBUTYRYL-COA HYDROLASE, MITOCHONDRIAL"/>
    <property type="match status" value="1"/>
</dbReference>
<evidence type="ECO:0000259" key="5">
    <source>
        <dbReference type="Pfam" id="PF16113"/>
    </source>
</evidence>
<dbReference type="CDD" id="cd06558">
    <property type="entry name" value="crotonase-like"/>
    <property type="match status" value="1"/>
</dbReference>
<comment type="catalytic activity">
    <reaction evidence="1">
        <text>3-hydroxy-2-methylpropanoyl-CoA + H2O = 3-hydroxy-2-methylpropanoate + CoA + H(+)</text>
        <dbReference type="Rhea" id="RHEA:20888"/>
        <dbReference type="ChEBI" id="CHEBI:11805"/>
        <dbReference type="ChEBI" id="CHEBI:15377"/>
        <dbReference type="ChEBI" id="CHEBI:15378"/>
        <dbReference type="ChEBI" id="CHEBI:57287"/>
        <dbReference type="ChEBI" id="CHEBI:57340"/>
        <dbReference type="EC" id="3.1.2.4"/>
    </reaction>
</comment>
<dbReference type="PANTHER" id="PTHR43176">
    <property type="entry name" value="3-HYDROXYISOBUTYRYL-COA HYDROLASE-RELATED"/>
    <property type="match status" value="1"/>
</dbReference>
<dbReference type="GO" id="GO:0005829">
    <property type="term" value="C:cytosol"/>
    <property type="evidence" value="ECO:0007669"/>
    <property type="project" value="TreeGrafter"/>
</dbReference>
<dbReference type="STRING" id="38302.SAMN04488535_0149"/>
<evidence type="ECO:0000313" key="7">
    <source>
        <dbReference type="Proteomes" id="UP000199350"/>
    </source>
</evidence>
<evidence type="ECO:0000313" key="6">
    <source>
        <dbReference type="EMBL" id="SDL61033.1"/>
    </source>
</evidence>
<accession>A0A1G9LGZ0</accession>
<dbReference type="AlphaFoldDB" id="A0A1G9LGZ0"/>
<proteinExistence type="predicted"/>
<keyword evidence="7" id="KW-1185">Reference proteome</keyword>
<dbReference type="Proteomes" id="UP000199350">
    <property type="component" value="Chromosome I"/>
</dbReference>
<evidence type="ECO:0000256" key="3">
    <source>
        <dbReference type="ARBA" id="ARBA00022801"/>
    </source>
</evidence>
<evidence type="ECO:0000256" key="2">
    <source>
        <dbReference type="ARBA" id="ARBA00011915"/>
    </source>
</evidence>
<gene>
    <name evidence="6" type="ORF">SAMN04488535_0149</name>
</gene>
<dbReference type="InterPro" id="IPR029045">
    <property type="entry name" value="ClpP/crotonase-like_dom_sf"/>
</dbReference>
<dbReference type="NCBIfam" id="NF004127">
    <property type="entry name" value="PRK05617.1"/>
    <property type="match status" value="1"/>
</dbReference>
<reference evidence="7" key="1">
    <citation type="submission" date="2016-10" db="EMBL/GenBank/DDBJ databases">
        <authorList>
            <person name="Varghese N."/>
            <person name="Submissions S."/>
        </authorList>
    </citation>
    <scope>NUCLEOTIDE SEQUENCE [LARGE SCALE GENOMIC DNA]</scope>
    <source>
        <strain evidence="7">DSM 20632</strain>
    </source>
</reference>
<organism evidence="6 7">
    <name type="scientific">Corynebacterium mycetoides</name>
    <dbReference type="NCBI Taxonomy" id="38302"/>
    <lineage>
        <taxon>Bacteria</taxon>
        <taxon>Bacillati</taxon>
        <taxon>Actinomycetota</taxon>
        <taxon>Actinomycetes</taxon>
        <taxon>Mycobacteriales</taxon>
        <taxon>Corynebacteriaceae</taxon>
        <taxon>Corynebacterium</taxon>
    </lineage>
</organism>
<feature type="domain" description="Enoyl-CoA hydratase/isomerase" evidence="5">
    <location>
        <begin position="24"/>
        <end position="321"/>
    </location>
</feature>
<evidence type="ECO:0000256" key="4">
    <source>
        <dbReference type="SAM" id="MobiDB-lite"/>
    </source>
</evidence>
<keyword evidence="3" id="KW-0378">Hydrolase</keyword>
<dbReference type="InterPro" id="IPR032259">
    <property type="entry name" value="HIBYL-CoA-H"/>
</dbReference>
<evidence type="ECO:0000256" key="1">
    <source>
        <dbReference type="ARBA" id="ARBA00001709"/>
    </source>
</evidence>